<dbReference type="PATRIC" id="fig|1094563.3.peg.1521"/>
<evidence type="ECO:0000313" key="4">
    <source>
        <dbReference type="EMBL" id="EJF78458.1"/>
    </source>
</evidence>
<dbReference type="PANTHER" id="PTHR43585:SF2">
    <property type="entry name" value="ATP-GRASP ENZYME FSQD"/>
    <property type="match status" value="1"/>
</dbReference>
<keyword evidence="5" id="KW-1185">Reference proteome</keyword>
<dbReference type="SUPFAM" id="SSF56059">
    <property type="entry name" value="Glutathione synthetase ATP-binding domain-like"/>
    <property type="match status" value="1"/>
</dbReference>
<accession>J0YU69</accession>
<proteinExistence type="predicted"/>
<evidence type="ECO:0000256" key="1">
    <source>
        <dbReference type="ARBA" id="ARBA00022598"/>
    </source>
</evidence>
<dbReference type="Pfam" id="PF13535">
    <property type="entry name" value="ATP-grasp_4"/>
    <property type="match status" value="1"/>
</dbReference>
<dbReference type="HOGENOM" id="CLU_1709659_0_0_5"/>
<comment type="caution">
    <text evidence="4">The sequence shown here is derived from an EMBL/GenBank/DDBJ whole genome shotgun (WGS) entry which is preliminary data.</text>
</comment>
<dbReference type="Proteomes" id="UP000008947">
    <property type="component" value="Unassembled WGS sequence"/>
</dbReference>
<dbReference type="eggNOG" id="COG0439">
    <property type="taxonomic scope" value="Bacteria"/>
</dbReference>
<organism evidence="4 5">
    <name type="scientific">Candidatus Bartonella washoeensis Sb944nv</name>
    <dbReference type="NCBI Taxonomy" id="1094563"/>
    <lineage>
        <taxon>Bacteria</taxon>
        <taxon>Pseudomonadati</taxon>
        <taxon>Pseudomonadota</taxon>
        <taxon>Alphaproteobacteria</taxon>
        <taxon>Hyphomicrobiales</taxon>
        <taxon>Bartonellaceae</taxon>
        <taxon>Bartonella</taxon>
    </lineage>
</organism>
<protein>
    <recommendedName>
        <fullName evidence="6">ATP-grasp domain-containing protein</fullName>
    </recommendedName>
</protein>
<sequence length="153" mass="16892">MKPIDSYGSKDVVQVNSINDIANICFSSNLIAEEFISGEEYSVEAFSFSGKHKIIAITKKSLIENENGKNFTAIGHCVPADLPKTVQQKIVNYISQFLTLIGLDEGASHTEMKRDGKKMRIIETHNRIGGDRISSLVKLSTGVDLVQLSMFKV</sequence>
<dbReference type="EMBL" id="AILU01000035">
    <property type="protein sequence ID" value="EJF78458.1"/>
    <property type="molecule type" value="Genomic_DNA"/>
</dbReference>
<dbReference type="RefSeq" id="WP_006924300.1">
    <property type="nucleotide sequence ID" value="NZ_JH725024.1"/>
</dbReference>
<dbReference type="Gene3D" id="3.30.470.20">
    <property type="entry name" value="ATP-grasp fold, B domain"/>
    <property type="match status" value="1"/>
</dbReference>
<evidence type="ECO:0000256" key="3">
    <source>
        <dbReference type="ARBA" id="ARBA00022840"/>
    </source>
</evidence>
<keyword evidence="1" id="KW-0436">Ligase</keyword>
<evidence type="ECO:0000256" key="2">
    <source>
        <dbReference type="ARBA" id="ARBA00022741"/>
    </source>
</evidence>
<gene>
    <name evidence="4" type="ORF">MCQ_01292</name>
</gene>
<dbReference type="AlphaFoldDB" id="J0YU69"/>
<evidence type="ECO:0000313" key="5">
    <source>
        <dbReference type="Proteomes" id="UP000008947"/>
    </source>
</evidence>
<evidence type="ECO:0008006" key="6">
    <source>
        <dbReference type="Google" id="ProtNLM"/>
    </source>
</evidence>
<keyword evidence="3" id="KW-0067">ATP-binding</keyword>
<reference evidence="4 5" key="1">
    <citation type="submission" date="2012-03" db="EMBL/GenBank/DDBJ databases">
        <title>The Genome Sequence of Bartonella washoensis Sb944nv.</title>
        <authorList>
            <consortium name="The Broad Institute Genome Sequencing Platform"/>
            <consortium name="The Broad Institute Genome Sequencing Center for Infectious Disease"/>
            <person name="Feldgarden M."/>
            <person name="Kirby J."/>
            <person name="Kosoy M."/>
            <person name="Birtles R."/>
            <person name="Probert W.S."/>
            <person name="Chiaraviglio L."/>
            <person name="Young S.K."/>
            <person name="Zeng Q."/>
            <person name="Gargeya S."/>
            <person name="Fitzgerald M."/>
            <person name="Haas B."/>
            <person name="Abouelleil A."/>
            <person name="Alvarado L."/>
            <person name="Arachchi H.M."/>
            <person name="Berlin A."/>
            <person name="Chapman S.B."/>
            <person name="Gearin G."/>
            <person name="Goldberg J."/>
            <person name="Griggs A."/>
            <person name="Gujja S."/>
            <person name="Hansen M."/>
            <person name="Heiman D."/>
            <person name="Howarth C."/>
            <person name="Larimer J."/>
            <person name="Lui A."/>
            <person name="MacDonald P.J.P."/>
            <person name="McCowen C."/>
            <person name="Montmayeur A."/>
            <person name="Murphy C."/>
            <person name="Neiman D."/>
            <person name="Pearson M."/>
            <person name="Priest M."/>
            <person name="Roberts A."/>
            <person name="Saif S."/>
            <person name="Shea T."/>
            <person name="Sisk P."/>
            <person name="Stolte C."/>
            <person name="Sykes S."/>
            <person name="Wortman J."/>
            <person name="Nusbaum C."/>
            <person name="Birren B."/>
        </authorList>
    </citation>
    <scope>NUCLEOTIDE SEQUENCE [LARGE SCALE GENOMIC DNA]</scope>
    <source>
        <strain evidence="4 5">Sb944nv</strain>
    </source>
</reference>
<dbReference type="PANTHER" id="PTHR43585">
    <property type="entry name" value="FUMIPYRROLE BIOSYNTHESIS PROTEIN C"/>
    <property type="match status" value="1"/>
</dbReference>
<keyword evidence="2" id="KW-0547">Nucleotide-binding</keyword>
<dbReference type="GO" id="GO:0005524">
    <property type="term" value="F:ATP binding"/>
    <property type="evidence" value="ECO:0007669"/>
    <property type="project" value="UniProtKB-KW"/>
</dbReference>
<dbReference type="GO" id="GO:0016874">
    <property type="term" value="F:ligase activity"/>
    <property type="evidence" value="ECO:0007669"/>
    <property type="project" value="UniProtKB-KW"/>
</dbReference>
<dbReference type="InterPro" id="IPR052032">
    <property type="entry name" value="ATP-dep_AA_Ligase"/>
</dbReference>
<name>J0YU69_9HYPH</name>